<dbReference type="Pfam" id="PF13505">
    <property type="entry name" value="OMP_b-brl"/>
    <property type="match status" value="1"/>
</dbReference>
<keyword evidence="5" id="KW-1185">Reference proteome</keyword>
<evidence type="ECO:0000259" key="3">
    <source>
        <dbReference type="Pfam" id="PF13505"/>
    </source>
</evidence>
<dbReference type="Gene3D" id="2.40.160.20">
    <property type="match status" value="1"/>
</dbReference>
<organism evidence="4 5">
    <name type="scientific">Paraglaciecola aquimarina</name>
    <dbReference type="NCBI Taxonomy" id="1235557"/>
    <lineage>
        <taxon>Bacteria</taxon>
        <taxon>Pseudomonadati</taxon>
        <taxon>Pseudomonadota</taxon>
        <taxon>Gammaproteobacteria</taxon>
        <taxon>Alteromonadales</taxon>
        <taxon>Alteromonadaceae</taxon>
        <taxon>Paraglaciecola</taxon>
    </lineage>
</organism>
<protein>
    <submittedName>
        <fullName evidence="4">Porin family protein</fullName>
    </submittedName>
</protein>
<keyword evidence="1 2" id="KW-0732">Signal</keyword>
<evidence type="ECO:0000313" key="5">
    <source>
        <dbReference type="Proteomes" id="UP001247805"/>
    </source>
</evidence>
<dbReference type="InterPro" id="IPR011250">
    <property type="entry name" value="OMP/PagP_B-barrel"/>
</dbReference>
<proteinExistence type="predicted"/>
<sequence length="195" mass="21501">MKNYIRHSITAMITTGLLSSSAMAQSTAYNDDSSGLYIGASYGHLKVDGDNEFDDNKDAYQGTLGYGFNDYFALEASYIDFGDYGNDIAKAATDGYALGIRLGLPITDNFSIYARGGQLWYETDYEVLGVNDSTDDEGLFAGLGLGYHLNEDWTLKIDYTLYDNDLNIDSATDDLDDANFSTDLKHAAIGFEYKF</sequence>
<feature type="signal peptide" evidence="2">
    <location>
        <begin position="1"/>
        <end position="24"/>
    </location>
</feature>
<evidence type="ECO:0000256" key="1">
    <source>
        <dbReference type="ARBA" id="ARBA00022729"/>
    </source>
</evidence>
<dbReference type="SUPFAM" id="SSF56925">
    <property type="entry name" value="OMPA-like"/>
    <property type="match status" value="1"/>
</dbReference>
<name>A0ABU3SVK7_9ALTE</name>
<comment type="caution">
    <text evidence="4">The sequence shown here is derived from an EMBL/GenBank/DDBJ whole genome shotgun (WGS) entry which is preliminary data.</text>
</comment>
<dbReference type="EMBL" id="JAWDIO010000002">
    <property type="protein sequence ID" value="MDU0354046.1"/>
    <property type="molecule type" value="Genomic_DNA"/>
</dbReference>
<dbReference type="Proteomes" id="UP001247805">
    <property type="component" value="Unassembled WGS sequence"/>
</dbReference>
<accession>A0ABU3SVK7</accession>
<evidence type="ECO:0000256" key="2">
    <source>
        <dbReference type="SAM" id="SignalP"/>
    </source>
</evidence>
<dbReference type="InterPro" id="IPR027385">
    <property type="entry name" value="Beta-barrel_OMP"/>
</dbReference>
<dbReference type="RefSeq" id="WP_316025672.1">
    <property type="nucleotide sequence ID" value="NZ_JAWDIO010000002.1"/>
</dbReference>
<evidence type="ECO:0000313" key="4">
    <source>
        <dbReference type="EMBL" id="MDU0354046.1"/>
    </source>
</evidence>
<reference evidence="4 5" key="1">
    <citation type="submission" date="2023-10" db="EMBL/GenBank/DDBJ databases">
        <title>Glaciecola aquimarina strain GGW-M5 nov., isolated from a coastal seawater.</title>
        <authorList>
            <person name="Bayburt H."/>
            <person name="Kim J.M."/>
            <person name="Choi B.J."/>
            <person name="Jeon C.O."/>
        </authorList>
    </citation>
    <scope>NUCLEOTIDE SEQUENCE [LARGE SCALE GENOMIC DNA]</scope>
    <source>
        <strain evidence="4 5">KCTC 32108</strain>
    </source>
</reference>
<feature type="domain" description="Outer membrane protein beta-barrel" evidence="3">
    <location>
        <begin position="16"/>
        <end position="181"/>
    </location>
</feature>
<feature type="chain" id="PRO_5047376243" evidence="2">
    <location>
        <begin position="25"/>
        <end position="195"/>
    </location>
</feature>
<gene>
    <name evidence="4" type="ORF">RS130_08945</name>
</gene>